<feature type="compositionally biased region" description="Polar residues" evidence="1">
    <location>
        <begin position="941"/>
        <end position="956"/>
    </location>
</feature>
<feature type="compositionally biased region" description="Acidic residues" evidence="1">
    <location>
        <begin position="871"/>
        <end position="883"/>
    </location>
</feature>
<sequence>MKAKKVFAMVLAAALTLSSSSVLYAASESSQTESTAQEKNSSEETAEPGSRNQEADSKETESGTGNSSSADKKEKTEPKAAEKPGNVPGDTGEIQSISDDSRDTQSTPEDGGDTQSAPENNGDIQSIPENTEDTQSIPEDSIDTQSIPDNTEDTINIPENTEDIQSTPGAKTDANSLQVQKAVGDLVTDSRVAEEIRNTLGLDETEPITKEVLERLTYLNCGGADSLEGLEYAVNLTSLTSNYGGLTDLSPLTGLEKLMRIDVGYNQITEIPSLSQLTNLNSLLINGNPVSVIADDVKSSEILVDLSAEAPAAEEIFRDYVSFEPVNLMENSGSYYVSPVSSHFRIFEASFSTQDNDIIQIDGSYGGSGVQIEILGTGSGTVVAAVGNATKEIPVNISPVQEEVEENENIHTLPQFTDTNSDMLLYDGEIWDLSGEMAETIPSERKVTNYVSCRVYYGNRILSDLTVLDENSTLYYWPANADTGAYESEVWVADNVRTITPTGYIDSEGAYHYWEYQYEEGEARPRELRVVPGVDHVSGNYAYLEDGSAIYFLNTGFFTETTYDLENPIREVKGQYILDTEGILWQRNSNDYEQIADQVTDFCENGAYISQGTLYSGNGQVLDTEVERIEDSGSLNYYVKGKDYYWIRYDDTVELYASDVKSSLDRLFLLNDGTLWVNGTEEGYQILSSVEEISGEYGTYNALRKDGSVWRVNPPLAPYMIFQSEEGPETPEEILWNKTDEATGISATAQGIPDSVMLQVNAVSEGDEAYGQDYGLISDYITGQGGEDFRIYDIKLVDENGGTYQPEDGNMVTVSVPKPETFGESVKVYHQNEDKSMTELVSASEEGTVVFQTPGFSLFALADFGSTEVPEGAEDPQNPEEPENPQNPQEPGSTQDPDNQQNSQEPESSQDSQNPENAQEAADEKQDQELKKTNEVKKGTPVNQVKSGTENKNSVKTGDETPVVLYGCLALAGILVLSGVGIYVRKKR</sequence>
<feature type="chain" id="PRO_5039549468" description="Internalin-A" evidence="3">
    <location>
        <begin position="26"/>
        <end position="988"/>
    </location>
</feature>
<dbReference type="EMBL" id="DXFG01000220">
    <property type="protein sequence ID" value="HIX38239.1"/>
    <property type="molecule type" value="Genomic_DNA"/>
</dbReference>
<feature type="signal peptide" evidence="3">
    <location>
        <begin position="1"/>
        <end position="25"/>
    </location>
</feature>
<protein>
    <recommendedName>
        <fullName evidence="6">Internalin-A</fullName>
    </recommendedName>
</protein>
<evidence type="ECO:0000256" key="1">
    <source>
        <dbReference type="SAM" id="MobiDB-lite"/>
    </source>
</evidence>
<evidence type="ECO:0000313" key="5">
    <source>
        <dbReference type="Proteomes" id="UP000824230"/>
    </source>
</evidence>
<feature type="transmembrane region" description="Helical" evidence="2">
    <location>
        <begin position="963"/>
        <end position="984"/>
    </location>
</feature>
<dbReference type="SUPFAM" id="SSF52058">
    <property type="entry name" value="L domain-like"/>
    <property type="match status" value="1"/>
</dbReference>
<organism evidence="4 5">
    <name type="scientific">Candidatus Blautia pullistercoris</name>
    <dbReference type="NCBI Taxonomy" id="2838499"/>
    <lineage>
        <taxon>Bacteria</taxon>
        <taxon>Bacillati</taxon>
        <taxon>Bacillota</taxon>
        <taxon>Clostridia</taxon>
        <taxon>Lachnospirales</taxon>
        <taxon>Lachnospiraceae</taxon>
        <taxon>Blautia</taxon>
    </lineage>
</organism>
<feature type="region of interest" description="Disordered" evidence="1">
    <location>
        <begin position="24"/>
        <end position="175"/>
    </location>
</feature>
<feature type="compositionally biased region" description="Basic and acidic residues" evidence="1">
    <location>
        <begin position="70"/>
        <end position="82"/>
    </location>
</feature>
<dbReference type="Gene3D" id="3.80.10.10">
    <property type="entry name" value="Ribonuclease Inhibitor"/>
    <property type="match status" value="1"/>
</dbReference>
<keyword evidence="2" id="KW-0812">Transmembrane</keyword>
<evidence type="ECO:0000313" key="4">
    <source>
        <dbReference type="EMBL" id="HIX38239.1"/>
    </source>
</evidence>
<feature type="compositionally biased region" description="Low complexity" evidence="1">
    <location>
        <begin position="24"/>
        <end position="38"/>
    </location>
</feature>
<comment type="caution">
    <text evidence="4">The sequence shown here is derived from an EMBL/GenBank/DDBJ whole genome shotgun (WGS) entry which is preliminary data.</text>
</comment>
<reference evidence="4" key="1">
    <citation type="journal article" date="2021" name="PeerJ">
        <title>Extensive microbial diversity within the chicken gut microbiome revealed by metagenomics and culture.</title>
        <authorList>
            <person name="Gilroy R."/>
            <person name="Ravi A."/>
            <person name="Getino M."/>
            <person name="Pursley I."/>
            <person name="Horton D.L."/>
            <person name="Alikhan N.F."/>
            <person name="Baker D."/>
            <person name="Gharbi K."/>
            <person name="Hall N."/>
            <person name="Watson M."/>
            <person name="Adriaenssens E.M."/>
            <person name="Foster-Nyarko E."/>
            <person name="Jarju S."/>
            <person name="Secka A."/>
            <person name="Antonio M."/>
            <person name="Oren A."/>
            <person name="Chaudhuri R.R."/>
            <person name="La Ragione R."/>
            <person name="Hildebrand F."/>
            <person name="Pallen M.J."/>
        </authorList>
    </citation>
    <scope>NUCLEOTIDE SEQUENCE</scope>
    <source>
        <strain evidence="4">ChiHjej12B11-1927</strain>
    </source>
</reference>
<dbReference type="AlphaFoldDB" id="A0A9D2AN25"/>
<feature type="compositionally biased region" description="Polar residues" evidence="1">
    <location>
        <begin position="93"/>
        <end position="175"/>
    </location>
</feature>
<accession>A0A9D2AN25</accession>
<keyword evidence="2" id="KW-1133">Transmembrane helix</keyword>
<feature type="compositionally biased region" description="Low complexity" evidence="1">
    <location>
        <begin position="898"/>
        <end position="916"/>
    </location>
</feature>
<dbReference type="PROSITE" id="PS51450">
    <property type="entry name" value="LRR"/>
    <property type="match status" value="1"/>
</dbReference>
<evidence type="ECO:0000256" key="2">
    <source>
        <dbReference type="SAM" id="Phobius"/>
    </source>
</evidence>
<evidence type="ECO:0000256" key="3">
    <source>
        <dbReference type="SAM" id="SignalP"/>
    </source>
</evidence>
<dbReference type="InterPro" id="IPR001611">
    <property type="entry name" value="Leu-rich_rpt"/>
</dbReference>
<keyword evidence="3" id="KW-0732">Signal</keyword>
<proteinExistence type="predicted"/>
<feature type="compositionally biased region" description="Basic and acidic residues" evidence="1">
    <location>
        <begin position="922"/>
        <end position="938"/>
    </location>
</feature>
<dbReference type="InterPro" id="IPR032675">
    <property type="entry name" value="LRR_dom_sf"/>
</dbReference>
<reference evidence="4" key="2">
    <citation type="submission" date="2021-04" db="EMBL/GenBank/DDBJ databases">
        <authorList>
            <person name="Gilroy R."/>
        </authorList>
    </citation>
    <scope>NUCLEOTIDE SEQUENCE</scope>
    <source>
        <strain evidence="4">ChiHjej12B11-1927</strain>
    </source>
</reference>
<name>A0A9D2AN25_9FIRM</name>
<evidence type="ECO:0008006" key="6">
    <source>
        <dbReference type="Google" id="ProtNLM"/>
    </source>
</evidence>
<gene>
    <name evidence="4" type="ORF">H9738_10290</name>
</gene>
<keyword evidence="2" id="KW-0472">Membrane</keyword>
<feature type="region of interest" description="Disordered" evidence="1">
    <location>
        <begin position="868"/>
        <end position="958"/>
    </location>
</feature>
<dbReference type="Proteomes" id="UP000824230">
    <property type="component" value="Unassembled WGS sequence"/>
</dbReference>